<evidence type="ECO:0000256" key="2">
    <source>
        <dbReference type="PIRNR" id="PIRNR006276"/>
    </source>
</evidence>
<comment type="similarity">
    <text evidence="1 2">Belongs to the universal stress protein A family.</text>
</comment>
<keyword evidence="2" id="KW-0963">Cytoplasm</keyword>
<gene>
    <name evidence="4" type="ORF">J5Y03_02550</name>
</gene>
<name>A0A940NHD5_9BACI</name>
<dbReference type="Proteomes" id="UP000682134">
    <property type="component" value="Unassembled WGS sequence"/>
</dbReference>
<keyword evidence="5" id="KW-1185">Reference proteome</keyword>
<protein>
    <recommendedName>
        <fullName evidence="2">Universal stress protein</fullName>
    </recommendedName>
</protein>
<feature type="domain" description="UspA" evidence="3">
    <location>
        <begin position="5"/>
        <end position="146"/>
    </location>
</feature>
<sequence length="150" mass="16416">MNTQYQNILLAVDGSKEAEYAFKKAITLSLQNNAHLKICNVIDTSIMTTTTFDSISLTVSESMLDYGKKLVSNYVDLAKEQGVTNVSGLIEQGNPKTIISKIIAPKHNIDLIICGATGLNTIERLLIGSVSEHIIRYASCDVLVIRNNND</sequence>
<dbReference type="PIRSF" id="PIRSF006276">
    <property type="entry name" value="UspA"/>
    <property type="match status" value="1"/>
</dbReference>
<comment type="subcellular location">
    <subcellularLocation>
        <location evidence="2">Cytoplasm</location>
    </subcellularLocation>
</comment>
<comment type="caution">
    <text evidence="4">The sequence shown here is derived from an EMBL/GenBank/DDBJ whole genome shotgun (WGS) entry which is preliminary data.</text>
</comment>
<dbReference type="PRINTS" id="PR01438">
    <property type="entry name" value="UNVRSLSTRESS"/>
</dbReference>
<dbReference type="EMBL" id="JAGIYQ010000001">
    <property type="protein sequence ID" value="MBP0724062.1"/>
    <property type="molecule type" value="Genomic_DNA"/>
</dbReference>
<dbReference type="PANTHER" id="PTHR46268">
    <property type="entry name" value="STRESS RESPONSE PROTEIN NHAX"/>
    <property type="match status" value="1"/>
</dbReference>
<dbReference type="InterPro" id="IPR014729">
    <property type="entry name" value="Rossmann-like_a/b/a_fold"/>
</dbReference>
<dbReference type="AlphaFoldDB" id="A0A940NHD5"/>
<dbReference type="Gene3D" id="3.40.50.620">
    <property type="entry name" value="HUPs"/>
    <property type="match status" value="1"/>
</dbReference>
<dbReference type="SUPFAM" id="SSF52402">
    <property type="entry name" value="Adenine nucleotide alpha hydrolases-like"/>
    <property type="match status" value="1"/>
</dbReference>
<dbReference type="RefSeq" id="WP_209402127.1">
    <property type="nucleotide sequence ID" value="NZ_JAGIYQ010000001.1"/>
</dbReference>
<dbReference type="InterPro" id="IPR006016">
    <property type="entry name" value="UspA"/>
</dbReference>
<evidence type="ECO:0000256" key="1">
    <source>
        <dbReference type="ARBA" id="ARBA00008791"/>
    </source>
</evidence>
<dbReference type="InterPro" id="IPR006015">
    <property type="entry name" value="Universal_stress_UspA"/>
</dbReference>
<dbReference type="PANTHER" id="PTHR46268:SF6">
    <property type="entry name" value="UNIVERSAL STRESS PROTEIN UP12"/>
    <property type="match status" value="1"/>
</dbReference>
<evidence type="ECO:0000313" key="5">
    <source>
        <dbReference type="Proteomes" id="UP000682134"/>
    </source>
</evidence>
<evidence type="ECO:0000313" key="4">
    <source>
        <dbReference type="EMBL" id="MBP0724062.1"/>
    </source>
</evidence>
<reference evidence="4" key="1">
    <citation type="submission" date="2021-04" db="EMBL/GenBank/DDBJ databases">
        <title>Genome seq and assembly of Bacillus sp.</title>
        <authorList>
            <person name="Chhetri G."/>
        </authorList>
    </citation>
    <scope>NUCLEOTIDE SEQUENCE</scope>
    <source>
        <strain evidence="4">RG28</strain>
    </source>
</reference>
<accession>A0A940NHD5</accession>
<dbReference type="GO" id="GO:0005737">
    <property type="term" value="C:cytoplasm"/>
    <property type="evidence" value="ECO:0007669"/>
    <property type="project" value="UniProtKB-SubCell"/>
</dbReference>
<evidence type="ECO:0000259" key="3">
    <source>
        <dbReference type="Pfam" id="PF00582"/>
    </source>
</evidence>
<dbReference type="Pfam" id="PF00582">
    <property type="entry name" value="Usp"/>
    <property type="match status" value="1"/>
</dbReference>
<dbReference type="CDD" id="cd00293">
    <property type="entry name" value="USP-like"/>
    <property type="match status" value="1"/>
</dbReference>
<organism evidence="4 5">
    <name type="scientific">Gottfriedia endophytica</name>
    <dbReference type="NCBI Taxonomy" id="2820819"/>
    <lineage>
        <taxon>Bacteria</taxon>
        <taxon>Bacillati</taxon>
        <taxon>Bacillota</taxon>
        <taxon>Bacilli</taxon>
        <taxon>Bacillales</taxon>
        <taxon>Bacillaceae</taxon>
        <taxon>Gottfriedia</taxon>
    </lineage>
</organism>
<proteinExistence type="inferred from homology"/>